<organism evidence="4">
    <name type="scientific">hydrothermal vent metagenome</name>
    <dbReference type="NCBI Taxonomy" id="652676"/>
    <lineage>
        <taxon>unclassified sequences</taxon>
        <taxon>metagenomes</taxon>
        <taxon>ecological metagenomes</taxon>
    </lineage>
</organism>
<dbReference type="InterPro" id="IPR000873">
    <property type="entry name" value="AMP-dep_synth/lig_dom"/>
</dbReference>
<evidence type="ECO:0000259" key="3">
    <source>
        <dbReference type="Pfam" id="PF00501"/>
    </source>
</evidence>
<keyword evidence="2 4" id="KW-0436">Ligase</keyword>
<proteinExistence type="inferred from homology"/>
<dbReference type="SUPFAM" id="SSF56801">
    <property type="entry name" value="Acetyl-CoA synthetase-like"/>
    <property type="match status" value="1"/>
</dbReference>
<dbReference type="EC" id="6.2.1.3" evidence="4"/>
<gene>
    <name evidence="4" type="ORF">MNBD_IGNAVI01-2674</name>
</gene>
<dbReference type="Gene3D" id="3.40.50.12780">
    <property type="entry name" value="N-terminal domain of ligase-like"/>
    <property type="match status" value="1"/>
</dbReference>
<protein>
    <submittedName>
        <fullName evidence="4">Long-chain-fatty-acid--CoA ligase</fullName>
        <ecNumber evidence="4">6.2.1.3</ecNumber>
    </submittedName>
</protein>
<evidence type="ECO:0000256" key="2">
    <source>
        <dbReference type="ARBA" id="ARBA00022598"/>
    </source>
</evidence>
<dbReference type="Pfam" id="PF00501">
    <property type="entry name" value="AMP-binding"/>
    <property type="match status" value="1"/>
</dbReference>
<feature type="domain" description="AMP-dependent synthetase/ligase" evidence="3">
    <location>
        <begin position="25"/>
        <end position="235"/>
    </location>
</feature>
<evidence type="ECO:0000313" key="4">
    <source>
        <dbReference type="EMBL" id="VAX20950.1"/>
    </source>
</evidence>
<accession>A0A3B1CE60</accession>
<dbReference type="EMBL" id="UOGD01000181">
    <property type="protein sequence ID" value="VAX20950.1"/>
    <property type="molecule type" value="Genomic_DNA"/>
</dbReference>
<dbReference type="AlphaFoldDB" id="A0A3B1CE60"/>
<evidence type="ECO:0000256" key="1">
    <source>
        <dbReference type="ARBA" id="ARBA00006432"/>
    </source>
</evidence>
<dbReference type="GO" id="GO:0004467">
    <property type="term" value="F:long-chain fatty acid-CoA ligase activity"/>
    <property type="evidence" value="ECO:0007669"/>
    <property type="project" value="UniProtKB-EC"/>
</dbReference>
<feature type="non-terminal residue" evidence="4">
    <location>
        <position position="1"/>
    </location>
</feature>
<comment type="similarity">
    <text evidence="1">Belongs to the ATP-dependent AMP-binding enzyme family.</text>
</comment>
<sequence>STVTESSIHINKRVSITNQGDINPDLAVLLSTSGTTGSSKLVRLSYNNLQVNAESIAEYLGITEDECPITSLPMSYSYGLSVLNSHLLKGATIVLTNGSFILRNFWSTFNKYQCTSFAGVPYSYQLLKKINFEKIDLPTLKTLTQAGGNLSENYQKYFMEISEKKGIKFFVMYGQTEATARISYVPHENLKNKLGSIGIPIPNGELKLYSDGNLITESDREGELVYFGENVMLGYAVDRSSLKNGDELDGVLYTGDLGKMDNDGYFYITGRAKRFIKVFGLRLNLDEVERMIENYLHLPTACIGNDDKLQILIQTEREDVSIEVRKLIKKMYKLHDSVIKVNIVQRIPVTSSGKRDYKRMFELL</sequence>
<dbReference type="InterPro" id="IPR042099">
    <property type="entry name" value="ANL_N_sf"/>
</dbReference>
<reference evidence="4" key="1">
    <citation type="submission" date="2018-06" db="EMBL/GenBank/DDBJ databases">
        <authorList>
            <person name="Zhirakovskaya E."/>
        </authorList>
    </citation>
    <scope>NUCLEOTIDE SEQUENCE</scope>
</reference>
<name>A0A3B1CE60_9ZZZZ</name>
<dbReference type="GO" id="GO:0031956">
    <property type="term" value="F:medium-chain fatty acid-CoA ligase activity"/>
    <property type="evidence" value="ECO:0007669"/>
    <property type="project" value="TreeGrafter"/>
</dbReference>
<dbReference type="PANTHER" id="PTHR43201">
    <property type="entry name" value="ACYL-COA SYNTHETASE"/>
    <property type="match status" value="1"/>
</dbReference>
<dbReference type="PANTHER" id="PTHR43201:SF5">
    <property type="entry name" value="MEDIUM-CHAIN ACYL-COA LIGASE ACSF2, MITOCHONDRIAL"/>
    <property type="match status" value="1"/>
</dbReference>